<dbReference type="EMBL" id="JBEHEF010000006">
    <property type="protein sequence ID" value="MEQ9938269.1"/>
    <property type="molecule type" value="Genomic_DNA"/>
</dbReference>
<evidence type="ECO:0000313" key="2">
    <source>
        <dbReference type="Proteomes" id="UP001463408"/>
    </source>
</evidence>
<protein>
    <submittedName>
        <fullName evidence="1">Uncharacterized protein</fullName>
    </submittedName>
</protein>
<name>A0ABV1PAT8_9GAMM</name>
<gene>
    <name evidence="1" type="ORF">ABRQ07_11690</name>
</gene>
<dbReference type="RefSeq" id="WP_273856954.1">
    <property type="nucleotide sequence ID" value="NZ_JAQRNC010000017.1"/>
</dbReference>
<evidence type="ECO:0000313" key="1">
    <source>
        <dbReference type="EMBL" id="MEQ9938269.1"/>
    </source>
</evidence>
<reference evidence="1 2" key="1">
    <citation type="submission" date="2024-06" db="EMBL/GenBank/DDBJ databases">
        <title>Pangenomics to understand the prophage dynamics in the radiating lineages of P. brasiliense.</title>
        <authorList>
            <person name="Pardeshi L.A."/>
            <person name="Van Duivenbode I."/>
            <person name="Jonkheer E.M."/>
            <person name="Pel M.J.C."/>
            <person name="Kupczok A."/>
            <person name="De Ridder D."/>
            <person name="Smit S."/>
            <person name="Van Der Lee T.J."/>
        </authorList>
    </citation>
    <scope>NUCLEOTIDE SEQUENCE [LARGE SCALE GENOMIC DNA]</scope>
    <source>
        <strain evidence="1 2">PD 8607</strain>
    </source>
</reference>
<proteinExistence type="predicted"/>
<organism evidence="1 2">
    <name type="scientific">Pectobacterium polonicum</name>
    <dbReference type="NCBI Taxonomy" id="2485124"/>
    <lineage>
        <taxon>Bacteria</taxon>
        <taxon>Pseudomonadati</taxon>
        <taxon>Pseudomonadota</taxon>
        <taxon>Gammaproteobacteria</taxon>
        <taxon>Enterobacterales</taxon>
        <taxon>Pectobacteriaceae</taxon>
        <taxon>Pectobacterium</taxon>
    </lineage>
</organism>
<sequence length="47" mass="5287">MPQNAPVVWQDHEQGDNEENEYNAAVGSCDEAEHINVHGVKAVVLRW</sequence>
<accession>A0ABV1PAT8</accession>
<comment type="caution">
    <text evidence="1">The sequence shown here is derived from an EMBL/GenBank/DDBJ whole genome shotgun (WGS) entry which is preliminary data.</text>
</comment>
<keyword evidence="2" id="KW-1185">Reference proteome</keyword>
<dbReference type="Proteomes" id="UP001463408">
    <property type="component" value="Unassembled WGS sequence"/>
</dbReference>